<dbReference type="GO" id="GO:0000049">
    <property type="term" value="F:tRNA binding"/>
    <property type="evidence" value="ECO:0007669"/>
    <property type="project" value="UniProtKB-UniRule"/>
</dbReference>
<dbReference type="SUPFAM" id="SSF55282">
    <property type="entry name" value="RL5-like"/>
    <property type="match status" value="1"/>
</dbReference>
<reference evidence="9 10" key="1">
    <citation type="journal article" date="2013" name="PLoS ONE">
        <title>Genome-Wide Relatedness of Treponema pedis, from Gingiva and Necrotic Skin Lesions of Pigs, with the Human Oral Pathogen Treponema denticola.</title>
        <authorList>
            <person name="Svartstrom O."/>
            <person name="Mushtaq M."/>
            <person name="Pringle M."/>
            <person name="Segerman B."/>
        </authorList>
    </citation>
    <scope>NUCLEOTIDE SEQUENCE [LARGE SCALE GENOMIC DNA]</scope>
    <source>
        <strain evidence="9">T A4</strain>
    </source>
</reference>
<evidence type="ECO:0000256" key="1">
    <source>
        <dbReference type="ARBA" id="ARBA00008553"/>
    </source>
</evidence>
<dbReference type="InterPro" id="IPR020929">
    <property type="entry name" value="Ribosomal_uL5_CS"/>
</dbReference>
<evidence type="ECO:0000259" key="8">
    <source>
        <dbReference type="Pfam" id="PF00673"/>
    </source>
</evidence>
<dbReference type="HOGENOM" id="CLU_061015_2_1_12"/>
<evidence type="ECO:0000313" key="9">
    <source>
        <dbReference type="EMBL" id="AGT45104.1"/>
    </source>
</evidence>
<accession>S6A979</accession>
<dbReference type="GO" id="GO:0005840">
    <property type="term" value="C:ribosome"/>
    <property type="evidence" value="ECO:0007669"/>
    <property type="project" value="UniProtKB-KW"/>
</dbReference>
<organism evidence="9 10">
    <name type="scientific">Treponema pedis str. T A4</name>
    <dbReference type="NCBI Taxonomy" id="1291379"/>
    <lineage>
        <taxon>Bacteria</taxon>
        <taxon>Pseudomonadati</taxon>
        <taxon>Spirochaetota</taxon>
        <taxon>Spirochaetia</taxon>
        <taxon>Spirochaetales</taxon>
        <taxon>Treponemataceae</taxon>
        <taxon>Treponema</taxon>
    </lineage>
</organism>
<dbReference type="EMBL" id="CP004120">
    <property type="protein sequence ID" value="AGT45104.1"/>
    <property type="molecule type" value="Genomic_DNA"/>
</dbReference>
<keyword evidence="3 5" id="KW-0687">Ribonucleoprotein</keyword>
<protein>
    <recommendedName>
        <fullName evidence="4 5">Large ribosomal subunit protein uL5</fullName>
    </recommendedName>
</protein>
<dbReference type="InterPro" id="IPR031309">
    <property type="entry name" value="Ribosomal_uL5_C"/>
</dbReference>
<name>S6A979_9SPIR</name>
<dbReference type="Gene3D" id="3.30.1440.10">
    <property type="match status" value="1"/>
</dbReference>
<dbReference type="PIRSF" id="PIRSF002161">
    <property type="entry name" value="Ribosomal_L5"/>
    <property type="match status" value="1"/>
</dbReference>
<dbReference type="Pfam" id="PF00281">
    <property type="entry name" value="Ribosomal_L5"/>
    <property type="match status" value="1"/>
</dbReference>
<keyword evidence="5" id="KW-0820">tRNA-binding</keyword>
<evidence type="ECO:0000259" key="7">
    <source>
        <dbReference type="Pfam" id="PF00281"/>
    </source>
</evidence>
<dbReference type="Pfam" id="PF00673">
    <property type="entry name" value="Ribosomal_L5_C"/>
    <property type="match status" value="1"/>
</dbReference>
<evidence type="ECO:0000256" key="3">
    <source>
        <dbReference type="ARBA" id="ARBA00023274"/>
    </source>
</evidence>
<dbReference type="InterPro" id="IPR002132">
    <property type="entry name" value="Ribosomal_uL5"/>
</dbReference>
<evidence type="ECO:0000256" key="4">
    <source>
        <dbReference type="ARBA" id="ARBA00035245"/>
    </source>
</evidence>
<dbReference type="NCBIfam" id="NF000585">
    <property type="entry name" value="PRK00010.1"/>
    <property type="match status" value="1"/>
</dbReference>
<dbReference type="PATRIC" id="fig|1291379.3.peg.2604"/>
<evidence type="ECO:0000256" key="6">
    <source>
        <dbReference type="RuleBase" id="RU003930"/>
    </source>
</evidence>
<comment type="subunit">
    <text evidence="5">Part of the 50S ribosomal subunit; part of the 5S rRNA/L5/L18/L25 subcomplex. Contacts the 5S rRNA and the P site tRNA. Forms a bridge to the 30S subunit in the 70S ribosome.</text>
</comment>
<dbReference type="GO" id="GO:1990904">
    <property type="term" value="C:ribonucleoprotein complex"/>
    <property type="evidence" value="ECO:0007669"/>
    <property type="project" value="UniProtKB-KW"/>
</dbReference>
<dbReference type="InterPro" id="IPR031310">
    <property type="entry name" value="Ribosomal_uL5_N"/>
</dbReference>
<dbReference type="FunFam" id="3.30.1440.10:FF:000001">
    <property type="entry name" value="50S ribosomal protein L5"/>
    <property type="match status" value="1"/>
</dbReference>
<dbReference type="STRING" id="1291379.TPE_2632"/>
<feature type="domain" description="Large ribosomal subunit protein uL5 N-terminal" evidence="7">
    <location>
        <begin position="35"/>
        <end position="90"/>
    </location>
</feature>
<keyword evidence="5" id="KW-0699">rRNA-binding</keyword>
<sequence>MWRSVIMSNYVPRLKKVYTEQISPELKKEFNYTTVMQIPRLKKVVVSMGVGVALTNRKLLDAAVTDLETITGQKPVKTKAKKSIANFKLREGNEVGAMVTLRGARMYEFLDRFINVALPRIKDFRGVNPNGFDGRGNYSVGITEQIIFPEIDFDKIERISGLNVNVVTSAKTDQEARALLAKFGMPFRK</sequence>
<keyword evidence="10" id="KW-1185">Reference proteome</keyword>
<comment type="function">
    <text evidence="5">This is 1 of the proteins that bind and probably mediate the attachment of the 5S RNA into the large ribosomal subunit, where it forms part of the central protuberance. In the 70S ribosome it contacts protein S13 of the 30S subunit (bridge B1b), connecting the 2 subunits; this bridge is implicated in subunit movement. Contacts the P site tRNA; the 5S rRNA and some of its associated proteins might help stabilize positioning of ribosome-bound tRNAs.</text>
</comment>
<evidence type="ECO:0000256" key="2">
    <source>
        <dbReference type="ARBA" id="ARBA00022980"/>
    </source>
</evidence>
<keyword evidence="2 5" id="KW-0689">Ribosomal protein</keyword>
<dbReference type="InterPro" id="IPR020930">
    <property type="entry name" value="Ribosomal_uL5_bac-type"/>
</dbReference>
<dbReference type="Proteomes" id="UP000015620">
    <property type="component" value="Chromosome"/>
</dbReference>
<feature type="domain" description="Large ribosomal subunit protein uL5 C-terminal" evidence="8">
    <location>
        <begin position="95"/>
        <end position="187"/>
    </location>
</feature>
<dbReference type="GO" id="GO:0006412">
    <property type="term" value="P:translation"/>
    <property type="evidence" value="ECO:0007669"/>
    <property type="project" value="UniProtKB-UniRule"/>
</dbReference>
<dbReference type="PANTHER" id="PTHR11994">
    <property type="entry name" value="60S RIBOSOMAL PROTEIN L11-RELATED"/>
    <property type="match status" value="1"/>
</dbReference>
<dbReference type="AlphaFoldDB" id="S6A979"/>
<dbReference type="KEGG" id="tped:TPE_2632"/>
<proteinExistence type="inferred from homology"/>
<comment type="similarity">
    <text evidence="1 5 6">Belongs to the universal ribosomal protein uL5 family.</text>
</comment>
<dbReference type="HAMAP" id="MF_01333_B">
    <property type="entry name" value="Ribosomal_uL5_B"/>
    <property type="match status" value="1"/>
</dbReference>
<evidence type="ECO:0000313" key="10">
    <source>
        <dbReference type="Proteomes" id="UP000015620"/>
    </source>
</evidence>
<gene>
    <name evidence="5 9" type="primary">rplE</name>
    <name evidence="9" type="ORF">TPE_2632</name>
</gene>
<keyword evidence="5" id="KW-0694">RNA-binding</keyword>
<dbReference type="InterPro" id="IPR022803">
    <property type="entry name" value="Ribosomal_uL5_dom_sf"/>
</dbReference>
<dbReference type="GO" id="GO:0019843">
    <property type="term" value="F:rRNA binding"/>
    <property type="evidence" value="ECO:0007669"/>
    <property type="project" value="UniProtKB-UniRule"/>
</dbReference>
<dbReference type="GO" id="GO:0003735">
    <property type="term" value="F:structural constituent of ribosome"/>
    <property type="evidence" value="ECO:0007669"/>
    <property type="project" value="InterPro"/>
</dbReference>
<evidence type="ECO:0000256" key="5">
    <source>
        <dbReference type="HAMAP-Rule" id="MF_01333"/>
    </source>
</evidence>
<dbReference type="PROSITE" id="PS00358">
    <property type="entry name" value="RIBOSOMAL_L5"/>
    <property type="match status" value="1"/>
</dbReference>